<keyword evidence="2" id="KW-0175">Coiled coil</keyword>
<dbReference type="RefSeq" id="WP_053596769.1">
    <property type="nucleotide sequence ID" value="NZ_CP067341.1"/>
</dbReference>
<evidence type="ECO:0000256" key="1">
    <source>
        <dbReference type="ARBA" id="ARBA00022729"/>
    </source>
</evidence>
<evidence type="ECO:0000313" key="5">
    <source>
        <dbReference type="Proteomes" id="UP000596049"/>
    </source>
</evidence>
<protein>
    <recommendedName>
        <fullName evidence="3">3D domain-containing protein</fullName>
    </recommendedName>
</protein>
<dbReference type="Proteomes" id="UP000596049">
    <property type="component" value="Chromosome"/>
</dbReference>
<keyword evidence="1" id="KW-0732">Signal</keyword>
<proteinExistence type="predicted"/>
<evidence type="ECO:0000313" key="4">
    <source>
        <dbReference type="EMBL" id="QQP10720.1"/>
    </source>
</evidence>
<accession>A0ABX7ALR5</accession>
<dbReference type="EMBL" id="CP067341">
    <property type="protein sequence ID" value="QQP10720.1"/>
    <property type="molecule type" value="Genomic_DNA"/>
</dbReference>
<keyword evidence="5" id="KW-1185">Reference proteome</keyword>
<dbReference type="InterPro" id="IPR036908">
    <property type="entry name" value="RlpA-like_sf"/>
</dbReference>
<gene>
    <name evidence="4" type="ORF">FJQ98_15850</name>
</gene>
<name>A0ABX7ALR5_9BACI</name>
<organism evidence="4 5">
    <name type="scientific">Lysinibacillus agricola</name>
    <dbReference type="NCBI Taxonomy" id="2590012"/>
    <lineage>
        <taxon>Bacteria</taxon>
        <taxon>Bacillati</taxon>
        <taxon>Bacillota</taxon>
        <taxon>Bacilli</taxon>
        <taxon>Bacillales</taxon>
        <taxon>Bacillaceae</taxon>
        <taxon>Lysinibacillus</taxon>
    </lineage>
</organism>
<evidence type="ECO:0000259" key="3">
    <source>
        <dbReference type="Pfam" id="PF06725"/>
    </source>
</evidence>
<dbReference type="CDD" id="cd14667">
    <property type="entry name" value="3D_containing_proteins"/>
    <property type="match status" value="1"/>
</dbReference>
<sequence length="255" mass="29158">MNKLTKSLKVPTIITCTIAWAWFLSHDIEDDNKGGTSESSNAIKRMEEIKKNSIVYQVESFHKEYERLKEEERKKLEELERQRLEKLEQERQVKLEQERLARIERERQLAEAKRIEEAKKAEQVRVAQVEVRKKQQQIETGKQQQIISRGSSENANSKSYYDVTFYTAGVESTGKARGDKDYGLTASGTTVYEGRTAACPKSIPFGTKIHIEGFGYRVCEDRGGAIVNGHLDVYVDSLSKARNLGRQKLLVTVLN</sequence>
<dbReference type="InterPro" id="IPR051933">
    <property type="entry name" value="Resuscitation_pf_RpfB"/>
</dbReference>
<reference evidence="4 5" key="1">
    <citation type="submission" date="2020-01" db="EMBL/GenBank/DDBJ databases">
        <authorList>
            <person name="Liu G."/>
            <person name="Liu B."/>
        </authorList>
    </citation>
    <scope>NUCLEOTIDE SEQUENCE [LARGE SCALE GENOMIC DNA]</scope>
    <source>
        <strain evidence="4 5">FJAT-51161</strain>
    </source>
</reference>
<evidence type="ECO:0000256" key="2">
    <source>
        <dbReference type="SAM" id="Coils"/>
    </source>
</evidence>
<dbReference type="InterPro" id="IPR010611">
    <property type="entry name" value="3D_dom"/>
</dbReference>
<dbReference type="Gene3D" id="2.40.40.10">
    <property type="entry name" value="RlpA-like domain"/>
    <property type="match status" value="1"/>
</dbReference>
<dbReference type="PANTHER" id="PTHR39160">
    <property type="entry name" value="CELL WALL-BINDING PROTEIN YOCH"/>
    <property type="match status" value="1"/>
</dbReference>
<dbReference type="Pfam" id="PF06725">
    <property type="entry name" value="3D"/>
    <property type="match status" value="1"/>
</dbReference>
<dbReference type="PANTHER" id="PTHR39160:SF4">
    <property type="entry name" value="RESUSCITATION-PROMOTING FACTOR RPFB"/>
    <property type="match status" value="1"/>
</dbReference>
<dbReference type="InterPro" id="IPR059180">
    <property type="entry name" value="3D_YorM"/>
</dbReference>
<feature type="domain" description="3D" evidence="3">
    <location>
        <begin position="197"/>
        <end position="255"/>
    </location>
</feature>
<feature type="coiled-coil region" evidence="2">
    <location>
        <begin position="58"/>
        <end position="132"/>
    </location>
</feature>